<proteinExistence type="predicted"/>
<gene>
    <name evidence="1" type="primary">SPT6</name>
    <name evidence="1" type="ORF">GGI18_001985</name>
</gene>
<organism evidence="1 2">
    <name type="scientific">Coemansia linderi</name>
    <dbReference type="NCBI Taxonomy" id="2663919"/>
    <lineage>
        <taxon>Eukaryota</taxon>
        <taxon>Fungi</taxon>
        <taxon>Fungi incertae sedis</taxon>
        <taxon>Zoopagomycota</taxon>
        <taxon>Kickxellomycotina</taxon>
        <taxon>Kickxellomycetes</taxon>
        <taxon>Kickxellales</taxon>
        <taxon>Kickxellaceae</taxon>
        <taxon>Coemansia</taxon>
    </lineage>
</organism>
<keyword evidence="1" id="KW-0648">Protein biosynthesis</keyword>
<protein>
    <submittedName>
        <fullName evidence="1">Transcription elongation factor spt6</fullName>
    </submittedName>
</protein>
<sequence length="462" mass="53448">MSDIEDYGRKDRKRGGRRDTYGSSDDEGSEGYDTRRAQYSDDEEEEDEDDDELRREGFLVDDDEEEVPEERRRKKKKKRRHVERTAEEELDEEDLALVAENTNQEVTKFKRLKRGRSSRADEDLRAELDDLMDTGEQDRGNDLGLFDDGGVESDISENDYRASRRMDRGRDEEDSDGLVDDPLSAPRRRRSGHDTARDDIDAGAGARHRRDVSEREGGAANYLFDSLESIDDDTWMELQDIFGDGEEYAFAMEAAQAPQETYREKTLADVFEPAELEAKMMTQLDDDIRTTDIPERIQMRAAGHSESLRALSDDDINEEATWIIGKLHRWQTRMKELRSRQEDGSDGELFKQAEFFSERFLAGVLEVLKHMSHDFYEVPYIYRHCRELFVTGSDEEADVREWLSMDDLWSLYDHEQQYRGFLASRRHARNVIRRLSGDAGDSAALSHADTVYVSDFLASANC</sequence>
<dbReference type="Proteomes" id="UP001140066">
    <property type="component" value="Unassembled WGS sequence"/>
</dbReference>
<name>A0ACC1KI91_9FUNG</name>
<evidence type="ECO:0000313" key="1">
    <source>
        <dbReference type="EMBL" id="KAJ2790143.1"/>
    </source>
</evidence>
<keyword evidence="1" id="KW-0251">Elongation factor</keyword>
<comment type="caution">
    <text evidence="1">The sequence shown here is derived from an EMBL/GenBank/DDBJ whole genome shotgun (WGS) entry which is preliminary data.</text>
</comment>
<feature type="non-terminal residue" evidence="1">
    <location>
        <position position="462"/>
    </location>
</feature>
<evidence type="ECO:0000313" key="2">
    <source>
        <dbReference type="Proteomes" id="UP001140066"/>
    </source>
</evidence>
<dbReference type="EMBL" id="JANBUK010000399">
    <property type="protein sequence ID" value="KAJ2790143.1"/>
    <property type="molecule type" value="Genomic_DNA"/>
</dbReference>
<keyword evidence="2" id="KW-1185">Reference proteome</keyword>
<reference evidence="1" key="1">
    <citation type="submission" date="2022-07" db="EMBL/GenBank/DDBJ databases">
        <title>Phylogenomic reconstructions and comparative analyses of Kickxellomycotina fungi.</title>
        <authorList>
            <person name="Reynolds N.K."/>
            <person name="Stajich J.E."/>
            <person name="Barry K."/>
            <person name="Grigoriev I.V."/>
            <person name="Crous P."/>
            <person name="Smith M.E."/>
        </authorList>
    </citation>
    <scope>NUCLEOTIDE SEQUENCE</scope>
    <source>
        <strain evidence="1">BCRC 34191</strain>
    </source>
</reference>
<accession>A0ACC1KI91</accession>